<proteinExistence type="predicted"/>
<organism evidence="1 2">
    <name type="scientific">Staurois parvus</name>
    <dbReference type="NCBI Taxonomy" id="386267"/>
    <lineage>
        <taxon>Eukaryota</taxon>
        <taxon>Metazoa</taxon>
        <taxon>Chordata</taxon>
        <taxon>Craniata</taxon>
        <taxon>Vertebrata</taxon>
        <taxon>Euteleostomi</taxon>
        <taxon>Amphibia</taxon>
        <taxon>Batrachia</taxon>
        <taxon>Anura</taxon>
        <taxon>Neobatrachia</taxon>
        <taxon>Ranoidea</taxon>
        <taxon>Ranidae</taxon>
        <taxon>Staurois</taxon>
    </lineage>
</organism>
<evidence type="ECO:0000313" key="1">
    <source>
        <dbReference type="EMBL" id="CAI9587858.1"/>
    </source>
</evidence>
<gene>
    <name evidence="1" type="ORF">SPARVUS_LOCUS10649299</name>
</gene>
<dbReference type="Proteomes" id="UP001162483">
    <property type="component" value="Unassembled WGS sequence"/>
</dbReference>
<sequence>MIITLAVSREGAPIDWWLVEKGPLHWWSVGSKLFTLVVNEKNVPYDRWSVQRMRLTLVVSAKNTLKLVIWKTSPYIGGQLEYSLHWWSARRMLLILVVDGRNAPYIGGQ</sequence>
<keyword evidence="2" id="KW-1185">Reference proteome</keyword>
<evidence type="ECO:0000313" key="2">
    <source>
        <dbReference type="Proteomes" id="UP001162483"/>
    </source>
</evidence>
<protein>
    <submittedName>
        <fullName evidence="1">Uncharacterized protein</fullName>
    </submittedName>
</protein>
<comment type="caution">
    <text evidence="1">The sequence shown here is derived from an EMBL/GenBank/DDBJ whole genome shotgun (WGS) entry which is preliminary data.</text>
</comment>
<accession>A0ABN9ETG2</accession>
<dbReference type="EMBL" id="CATNWA010015888">
    <property type="protein sequence ID" value="CAI9587858.1"/>
    <property type="molecule type" value="Genomic_DNA"/>
</dbReference>
<reference evidence="1" key="1">
    <citation type="submission" date="2023-05" db="EMBL/GenBank/DDBJ databases">
        <authorList>
            <person name="Stuckert A."/>
        </authorList>
    </citation>
    <scope>NUCLEOTIDE SEQUENCE</scope>
</reference>
<name>A0ABN9ETG2_9NEOB</name>